<evidence type="ECO:0000313" key="7">
    <source>
        <dbReference type="EMBL" id="EJF91524.1"/>
    </source>
</evidence>
<gene>
    <name evidence="7" type="ORF">ME5_00219</name>
</gene>
<feature type="transmembrane region" description="Helical" evidence="6">
    <location>
        <begin position="223"/>
        <end position="244"/>
    </location>
</feature>
<dbReference type="EMBL" id="AIMB01000002">
    <property type="protein sequence ID" value="EJF91524.1"/>
    <property type="molecule type" value="Genomic_DNA"/>
</dbReference>
<evidence type="ECO:0000256" key="3">
    <source>
        <dbReference type="ARBA" id="ARBA00022692"/>
    </source>
</evidence>
<reference evidence="7 8" key="1">
    <citation type="submission" date="2012-03" db="EMBL/GenBank/DDBJ databases">
        <title>The Genome Sequence of Bartonella tamiae Th239.</title>
        <authorList>
            <consortium name="The Broad Institute Genome Sequencing Platform"/>
            <consortium name="The Broad Institute Genome Sequencing Center for Infectious Disease"/>
            <person name="Feldgarden M."/>
            <person name="Kirby J."/>
            <person name="Kosoy M."/>
            <person name="Birtles R."/>
            <person name="Probert W.S."/>
            <person name="Chiaraviglio L."/>
            <person name="Young S.K."/>
            <person name="Zeng Q."/>
            <person name="Gargeya S."/>
            <person name="Fitzgerald M."/>
            <person name="Haas B."/>
            <person name="Abouelleil A."/>
            <person name="Alvarado L."/>
            <person name="Arachchi H.M."/>
            <person name="Berlin A."/>
            <person name="Chapman S.B."/>
            <person name="Gearin G."/>
            <person name="Goldberg J."/>
            <person name="Griggs A."/>
            <person name="Gujja S."/>
            <person name="Hansen M."/>
            <person name="Heiman D."/>
            <person name="Howarth C."/>
            <person name="Larimer J."/>
            <person name="Lui A."/>
            <person name="MacDonald P.J.P."/>
            <person name="McCowen C."/>
            <person name="Montmayeur A."/>
            <person name="Murphy C."/>
            <person name="Neiman D."/>
            <person name="Pearson M."/>
            <person name="Priest M."/>
            <person name="Roberts A."/>
            <person name="Saif S."/>
            <person name="Shea T."/>
            <person name="Sisk P."/>
            <person name="Stolte C."/>
            <person name="Sykes S."/>
            <person name="Wortman J."/>
            <person name="Nusbaum C."/>
            <person name="Birren B."/>
        </authorList>
    </citation>
    <scope>NUCLEOTIDE SEQUENCE [LARGE SCALE GENOMIC DNA]</scope>
    <source>
        <strain evidence="7 8">Th239</strain>
    </source>
</reference>
<accession>J0R724</accession>
<dbReference type="STRING" id="1094558.ME5_00219"/>
<dbReference type="PANTHER" id="PTHR23427">
    <property type="entry name" value="SURFEIT LOCUS PROTEIN"/>
    <property type="match status" value="1"/>
</dbReference>
<organism evidence="7 8">
    <name type="scientific">Bartonella tamiae Th239</name>
    <dbReference type="NCBI Taxonomy" id="1094558"/>
    <lineage>
        <taxon>Bacteria</taxon>
        <taxon>Pseudomonadati</taxon>
        <taxon>Pseudomonadota</taxon>
        <taxon>Alphaproteobacteria</taxon>
        <taxon>Hyphomicrobiales</taxon>
        <taxon>Bartonellaceae</taxon>
        <taxon>Bartonella</taxon>
    </lineage>
</organism>
<comment type="subcellular location">
    <subcellularLocation>
        <location evidence="6">Cell membrane</location>
        <topology evidence="6">Multi-pass membrane protein</topology>
    </subcellularLocation>
    <subcellularLocation>
        <location evidence="1">Membrane</location>
    </subcellularLocation>
</comment>
<evidence type="ECO:0000256" key="6">
    <source>
        <dbReference type="RuleBase" id="RU363076"/>
    </source>
</evidence>
<comment type="similarity">
    <text evidence="2 6">Belongs to the SURF1 family.</text>
</comment>
<keyword evidence="4 6" id="KW-1133">Transmembrane helix</keyword>
<evidence type="ECO:0000256" key="2">
    <source>
        <dbReference type="ARBA" id="ARBA00007165"/>
    </source>
</evidence>
<keyword evidence="6" id="KW-1003">Cell membrane</keyword>
<comment type="caution">
    <text evidence="6">Lacks conserved residue(s) required for the propagation of feature annotation.</text>
</comment>
<dbReference type="Proteomes" id="UP000008952">
    <property type="component" value="Unassembled WGS sequence"/>
</dbReference>
<name>J0R724_9HYPH</name>
<keyword evidence="3 6" id="KW-0812">Transmembrane</keyword>
<dbReference type="HOGENOM" id="CLU_047737_4_1_5"/>
<proteinExistence type="inferred from homology"/>
<dbReference type="GO" id="GO:0005886">
    <property type="term" value="C:plasma membrane"/>
    <property type="evidence" value="ECO:0007669"/>
    <property type="project" value="UniProtKB-SubCell"/>
</dbReference>
<protein>
    <recommendedName>
        <fullName evidence="6">SURF1-like protein</fullName>
    </recommendedName>
</protein>
<dbReference type="RefSeq" id="WP_008037604.1">
    <property type="nucleotide sequence ID" value="NZ_JH725147.1"/>
</dbReference>
<dbReference type="InterPro" id="IPR002994">
    <property type="entry name" value="Surf1/Shy1"/>
</dbReference>
<dbReference type="OrthoDB" id="6079986at2"/>
<evidence type="ECO:0000256" key="5">
    <source>
        <dbReference type="ARBA" id="ARBA00023136"/>
    </source>
</evidence>
<sequence>MMKKTNMAIQSKSTRSFFFFILFAALCVVFLCTFFALGIWQVQRLGWKEDLIKHANERVQLSPVAAPPQKQWADVHFDTDEYRPIFITGTYLNEKEIHVSTIFQESSGYWVLTPLKADDGTITFINRGFVPMDKENIKTREDGNIHGETTVSGLLRMSEGNGIFPRNNNPDANIWYSRQLPEMAKKLGLTNVAPYFIDADKTPNKGGYPIGGLTTVTFRNNHLSYAITWFILTAGVLAALIFLIMTEIKHRKGITDV</sequence>
<evidence type="ECO:0000256" key="1">
    <source>
        <dbReference type="ARBA" id="ARBA00004370"/>
    </source>
</evidence>
<keyword evidence="8" id="KW-1185">Reference proteome</keyword>
<dbReference type="eggNOG" id="COG3346">
    <property type="taxonomic scope" value="Bacteria"/>
</dbReference>
<dbReference type="CDD" id="cd06662">
    <property type="entry name" value="SURF1"/>
    <property type="match status" value="1"/>
</dbReference>
<dbReference type="PROSITE" id="PS50895">
    <property type="entry name" value="SURF1"/>
    <property type="match status" value="1"/>
</dbReference>
<evidence type="ECO:0000256" key="4">
    <source>
        <dbReference type="ARBA" id="ARBA00022989"/>
    </source>
</evidence>
<dbReference type="PANTHER" id="PTHR23427:SF2">
    <property type="entry name" value="SURFEIT LOCUS PROTEIN 1"/>
    <property type="match status" value="1"/>
</dbReference>
<comment type="caution">
    <text evidence="7">The sequence shown here is derived from an EMBL/GenBank/DDBJ whole genome shotgun (WGS) entry which is preliminary data.</text>
</comment>
<keyword evidence="5 6" id="KW-0472">Membrane</keyword>
<dbReference type="Pfam" id="PF02104">
    <property type="entry name" value="SURF1"/>
    <property type="match status" value="1"/>
</dbReference>
<evidence type="ECO:0000313" key="8">
    <source>
        <dbReference type="Proteomes" id="UP000008952"/>
    </source>
</evidence>
<dbReference type="PATRIC" id="fig|1094558.3.peg.248"/>
<dbReference type="InterPro" id="IPR045214">
    <property type="entry name" value="Surf1/Surf4"/>
</dbReference>
<dbReference type="AlphaFoldDB" id="J0R724"/>